<evidence type="ECO:0000259" key="2">
    <source>
        <dbReference type="Pfam" id="PF18962"/>
    </source>
</evidence>
<dbReference type="InterPro" id="IPR026444">
    <property type="entry name" value="Secre_tail"/>
</dbReference>
<feature type="domain" description="Secretion system C-terminal sorting" evidence="2">
    <location>
        <begin position="390"/>
        <end position="451"/>
    </location>
</feature>
<proteinExistence type="predicted"/>
<keyword evidence="4" id="KW-1185">Reference proteome</keyword>
<accession>A0A511YSM4</accession>
<dbReference type="Gene3D" id="2.80.10.50">
    <property type="match status" value="1"/>
</dbReference>
<organism evidence="3 4">
    <name type="scientific">Chryseobacterium hagamense</name>
    <dbReference type="NCBI Taxonomy" id="395935"/>
    <lineage>
        <taxon>Bacteria</taxon>
        <taxon>Pseudomonadati</taxon>
        <taxon>Bacteroidota</taxon>
        <taxon>Flavobacteriia</taxon>
        <taxon>Flavobacteriales</taxon>
        <taxon>Weeksellaceae</taxon>
        <taxon>Chryseobacterium group</taxon>
        <taxon>Chryseobacterium</taxon>
    </lineage>
</organism>
<dbReference type="Pfam" id="PF18962">
    <property type="entry name" value="Por_Secre_tail"/>
    <property type="match status" value="1"/>
</dbReference>
<dbReference type="Proteomes" id="UP000321863">
    <property type="component" value="Unassembled WGS sequence"/>
</dbReference>
<name>A0A511YSM4_9FLAO</name>
<keyword evidence="1" id="KW-0732">Signal</keyword>
<dbReference type="EMBL" id="BJYJ01000056">
    <property type="protein sequence ID" value="GEN78189.1"/>
    <property type="molecule type" value="Genomic_DNA"/>
</dbReference>
<evidence type="ECO:0000313" key="4">
    <source>
        <dbReference type="Proteomes" id="UP000321863"/>
    </source>
</evidence>
<evidence type="ECO:0000256" key="1">
    <source>
        <dbReference type="ARBA" id="ARBA00022729"/>
    </source>
</evidence>
<reference evidence="3 4" key="1">
    <citation type="submission" date="2019-07" db="EMBL/GenBank/DDBJ databases">
        <title>Whole genome shotgun sequence of Chryseobacterium hagamense NBRC 105253.</title>
        <authorList>
            <person name="Hosoyama A."/>
            <person name="Uohara A."/>
            <person name="Ohji S."/>
            <person name="Ichikawa N."/>
        </authorList>
    </citation>
    <scope>NUCLEOTIDE SEQUENCE [LARGE SCALE GENOMIC DNA]</scope>
    <source>
        <strain evidence="3 4">NBRC 105253</strain>
    </source>
</reference>
<protein>
    <recommendedName>
        <fullName evidence="2">Secretion system C-terminal sorting domain-containing protein</fullName>
    </recommendedName>
</protein>
<gene>
    <name evidence="3" type="ORF">CHA01nite_39290</name>
</gene>
<dbReference type="AlphaFoldDB" id="A0A511YSM4"/>
<evidence type="ECO:0000313" key="3">
    <source>
        <dbReference type="EMBL" id="GEN78189.1"/>
    </source>
</evidence>
<dbReference type="NCBIfam" id="TIGR04183">
    <property type="entry name" value="Por_Secre_tail"/>
    <property type="match status" value="1"/>
</dbReference>
<comment type="caution">
    <text evidence="3">The sequence shown here is derived from an EMBL/GenBank/DDBJ whole genome shotgun (WGS) entry which is preliminary data.</text>
</comment>
<sequence length="454" mass="49441">MANAQVTITKDNSFGTNGTVTIPGVGSNNYPLLIPNIHSTFQGNKIFVSYPSATSSETQFIRLNSDGSPDNTFGTNGNILIPYFEAYYFYANNDFFLTTGNKKYLSDGQPDTSFSEAAMQATNWQYKIGLSDGKIFFRDDTGFYKFLSDGTPDSSYGTNGAMAINAAVAGDPNGNSTYEFFFNKGNALYEYIYPSAGQSNIRKVDINTGNLDASYGQGGYAQITNSNVPSGASHGYSVQASQNDGSMINILNDSNNIYFTKTNTQGNLDLSIGANGVITGSKSFSYNGSSYEVGDDQLLPYSNLLFVPAENSAQELGIACYSLTGNNVTINNNTFYPLAGTSFTSQRYVFVKDNYIYVIHDNNISRFVIQQQVLSAKEISDKNTNVHVTNPFKDTISIHADEPVKEIEIADMNGKILVKGKALSLDTSSLLIGTYFIKIHMESGKVVSKKVLKN</sequence>